<dbReference type="EMBL" id="ASGP02000008">
    <property type="protein sequence ID" value="KAH9493463.1"/>
    <property type="molecule type" value="Genomic_DNA"/>
</dbReference>
<evidence type="ECO:0000313" key="2">
    <source>
        <dbReference type="EMBL" id="KAH9493463.1"/>
    </source>
</evidence>
<evidence type="ECO:0000313" key="3">
    <source>
        <dbReference type="Proteomes" id="UP000790347"/>
    </source>
</evidence>
<dbReference type="AlphaFoldDB" id="A0A922HMH1"/>
<keyword evidence="1" id="KW-1133">Transmembrane helix</keyword>
<keyword evidence="1" id="KW-0472">Membrane</keyword>
<reference evidence="2" key="2">
    <citation type="journal article" date="2022" name="Res Sq">
        <title>Comparative Genomics Reveals Insights into the Divergent Evolution of Astigmatic Mites and Household Pest Adaptations.</title>
        <authorList>
            <person name="Xiong Q."/>
            <person name="Wan A.T.-Y."/>
            <person name="Liu X.-Y."/>
            <person name="Fung C.S.-H."/>
            <person name="Xiao X."/>
            <person name="Malainual N."/>
            <person name="Hou J."/>
            <person name="Wang L."/>
            <person name="Wang M."/>
            <person name="Yang K."/>
            <person name="Cui Y."/>
            <person name="Leung E."/>
            <person name="Nong W."/>
            <person name="Shin S.-K."/>
            <person name="Au S."/>
            <person name="Jeong K.Y."/>
            <person name="Chew F.T."/>
            <person name="Hui J."/>
            <person name="Leung T.F."/>
            <person name="Tungtrongchitr A."/>
            <person name="Zhong N."/>
            <person name="Liu Z."/>
            <person name="Tsui S."/>
        </authorList>
    </citation>
    <scope>NUCLEOTIDE SEQUENCE</scope>
    <source>
        <strain evidence="2">Derf</strain>
        <tissue evidence="2">Whole organism</tissue>
    </source>
</reference>
<proteinExistence type="predicted"/>
<reference evidence="2" key="1">
    <citation type="submission" date="2013-05" db="EMBL/GenBank/DDBJ databases">
        <authorList>
            <person name="Yim A.K.Y."/>
            <person name="Chan T.F."/>
            <person name="Ji K.M."/>
            <person name="Liu X.Y."/>
            <person name="Zhou J.W."/>
            <person name="Li R.Q."/>
            <person name="Yang K.Y."/>
            <person name="Li J."/>
            <person name="Li M."/>
            <person name="Law P.T.W."/>
            <person name="Wu Y.L."/>
            <person name="Cai Z.L."/>
            <person name="Qin H."/>
            <person name="Bao Y."/>
            <person name="Leung R.K.K."/>
            <person name="Ng P.K.S."/>
            <person name="Zou J."/>
            <person name="Zhong X.J."/>
            <person name="Ran P.X."/>
            <person name="Zhong N.S."/>
            <person name="Liu Z.G."/>
            <person name="Tsui S.K.W."/>
        </authorList>
    </citation>
    <scope>NUCLEOTIDE SEQUENCE</scope>
    <source>
        <strain evidence="2">Derf</strain>
        <tissue evidence="2">Whole organism</tissue>
    </source>
</reference>
<evidence type="ECO:0000256" key="1">
    <source>
        <dbReference type="SAM" id="Phobius"/>
    </source>
</evidence>
<dbReference type="Proteomes" id="UP000790347">
    <property type="component" value="Unassembled WGS sequence"/>
</dbReference>
<organism evidence="2 3">
    <name type="scientific">Dermatophagoides farinae</name>
    <name type="common">American house dust mite</name>
    <dbReference type="NCBI Taxonomy" id="6954"/>
    <lineage>
        <taxon>Eukaryota</taxon>
        <taxon>Metazoa</taxon>
        <taxon>Ecdysozoa</taxon>
        <taxon>Arthropoda</taxon>
        <taxon>Chelicerata</taxon>
        <taxon>Arachnida</taxon>
        <taxon>Acari</taxon>
        <taxon>Acariformes</taxon>
        <taxon>Sarcoptiformes</taxon>
        <taxon>Astigmata</taxon>
        <taxon>Psoroptidia</taxon>
        <taxon>Analgoidea</taxon>
        <taxon>Pyroglyphidae</taxon>
        <taxon>Dermatophagoidinae</taxon>
        <taxon>Dermatophagoides</taxon>
    </lineage>
</organism>
<accession>A0A922HMH1</accession>
<keyword evidence="1" id="KW-0812">Transmembrane</keyword>
<feature type="transmembrane region" description="Helical" evidence="1">
    <location>
        <begin position="39"/>
        <end position="60"/>
    </location>
</feature>
<gene>
    <name evidence="2" type="ORF">DERF_014207</name>
</gene>
<keyword evidence="3" id="KW-1185">Reference proteome</keyword>
<protein>
    <submittedName>
        <fullName evidence="2">Uncharacterized protein</fullName>
    </submittedName>
</protein>
<name>A0A922HMH1_DERFA</name>
<comment type="caution">
    <text evidence="2">The sequence shown here is derived from an EMBL/GenBank/DDBJ whole genome shotgun (WGS) entry which is preliminary data.</text>
</comment>
<sequence>MKITKTEPLIQTICIVITKHLFIYSNETMMMMTMMIEIMNHYLLVGLVGWFIDIMAIGYFDR</sequence>